<evidence type="ECO:0000313" key="2">
    <source>
        <dbReference type="EMBL" id="QHS84652.1"/>
    </source>
</evidence>
<dbReference type="InterPro" id="IPR001646">
    <property type="entry name" value="5peptide_repeat"/>
</dbReference>
<dbReference type="EMBL" id="MN738810">
    <property type="protein sequence ID" value="QHS84652.1"/>
    <property type="molecule type" value="Genomic_DNA"/>
</dbReference>
<name>A0A6C0AY03_9ZZZZ</name>
<feature type="region of interest" description="Disordered" evidence="1">
    <location>
        <begin position="1"/>
        <end position="37"/>
    </location>
</feature>
<dbReference type="Gene3D" id="2.160.20.80">
    <property type="entry name" value="E3 ubiquitin-protein ligase SopA"/>
    <property type="match status" value="2"/>
</dbReference>
<dbReference type="AlphaFoldDB" id="A0A6C0AY03"/>
<feature type="compositionally biased region" description="Basic residues" evidence="1">
    <location>
        <begin position="1"/>
        <end position="14"/>
    </location>
</feature>
<proteinExistence type="predicted"/>
<dbReference type="PANTHER" id="PTHR14136:SF17">
    <property type="entry name" value="BTB_POZ DOMAIN-CONTAINING PROTEIN KCTD9"/>
    <property type="match status" value="1"/>
</dbReference>
<reference evidence="2" key="1">
    <citation type="journal article" date="2020" name="Nature">
        <title>Giant virus diversity and host interactions through global metagenomics.</title>
        <authorList>
            <person name="Schulz F."/>
            <person name="Roux S."/>
            <person name="Paez-Espino D."/>
            <person name="Jungbluth S."/>
            <person name="Walsh D.A."/>
            <person name="Denef V.J."/>
            <person name="McMahon K.D."/>
            <person name="Konstantinidis K.T."/>
            <person name="Eloe-Fadrosh E.A."/>
            <person name="Kyrpides N.C."/>
            <person name="Woyke T."/>
        </authorList>
    </citation>
    <scope>NUCLEOTIDE SEQUENCE</scope>
    <source>
        <strain evidence="2">GVMAG-S-ERX556022-25</strain>
    </source>
</reference>
<dbReference type="Pfam" id="PF00805">
    <property type="entry name" value="Pentapeptide"/>
    <property type="match status" value="4"/>
</dbReference>
<evidence type="ECO:0000256" key="1">
    <source>
        <dbReference type="SAM" id="MobiDB-lite"/>
    </source>
</evidence>
<organism evidence="2">
    <name type="scientific">viral metagenome</name>
    <dbReference type="NCBI Taxonomy" id="1070528"/>
    <lineage>
        <taxon>unclassified sequences</taxon>
        <taxon>metagenomes</taxon>
        <taxon>organismal metagenomes</taxon>
    </lineage>
</organism>
<sequence length="713" mass="80344">MNYTIKKKNNKKKNGGMSPRKNTTHKPSASEQRGFDQTVLDDKTKEFLRLLEMPRKTTQQKADYLAAISAYDCTNCILTGLALSQKNLAGVNLQNANLRKTLFNGANTNLSGARLQGANLENAELKRANVSNAFLNGANLTGAQLNQTNCKGSDFTGAILNSAYLHSTQLSDAILENANLTQSSLSYLIVNENTNFKNAIFYNATITNINFENMANINLQGIGLIGSTVRNCNFMNVSIPRLEASRTLFIYDCDFRRANFDSGNFEGTQIFKSLCGSTNFNNSNMKDLIGHSSNYTRAIFTNVDLTNADFRISRFQGTNFAGANLTRVNFRNAIFNNETNFTGAIMSNVDFQSADGLSGLNFEGVNLEGAQFRGCNLIGTNFRRANLRGATFEFSDVQGADFEGSNLQNAVLVGVAQNWMDARNIPRNARRGRAQDTHLAFNDIEFHQLVEFYRNLGIDVDPVMNNAELITYISNNLNKWLNNLVSDEKTLLTQRLNQCIRGRLDTWNYSDTLPGVEPPISWNKLIYPTLQYVNNQSKEFQDIYIQILITDSAEGHGAAFSCIKGIVERLITTTGKSAEVTKDNQPDKEEEYTQLLMLISPPFTMKTLLAEWLEIHKEGGDDPFTEDDPNLMNSYIDYSKEQFDYDEKTPLEQRLIMNKIMNDPNAGVNAIRDQFGILYFFGGRRSRKQKSKTKRKQRKTIKKKKHSIRRKKR</sequence>
<accession>A0A6C0AY03</accession>
<evidence type="ECO:0008006" key="3">
    <source>
        <dbReference type="Google" id="ProtNLM"/>
    </source>
</evidence>
<protein>
    <recommendedName>
        <fullName evidence="3">Pentapeptide repeat protein</fullName>
    </recommendedName>
</protein>
<dbReference type="SUPFAM" id="SSF141571">
    <property type="entry name" value="Pentapeptide repeat-like"/>
    <property type="match status" value="2"/>
</dbReference>
<dbReference type="InterPro" id="IPR051082">
    <property type="entry name" value="Pentapeptide-BTB/POZ_domain"/>
</dbReference>
<dbReference type="PANTHER" id="PTHR14136">
    <property type="entry name" value="BTB_POZ DOMAIN-CONTAINING PROTEIN KCTD9"/>
    <property type="match status" value="1"/>
</dbReference>
<feature type="region of interest" description="Disordered" evidence="1">
    <location>
        <begin position="686"/>
        <end position="713"/>
    </location>
</feature>